<comment type="caution">
    <text evidence="2">The sequence shown here is derived from an EMBL/GenBank/DDBJ whole genome shotgun (WGS) entry which is preliminary data.</text>
</comment>
<evidence type="ECO:0000256" key="1">
    <source>
        <dbReference type="SAM" id="MobiDB-lite"/>
    </source>
</evidence>
<dbReference type="AlphaFoldDB" id="A0AAE1TYD4"/>
<feature type="region of interest" description="Disordered" evidence="1">
    <location>
        <begin position="1"/>
        <end position="45"/>
    </location>
</feature>
<organism evidence="2 3">
    <name type="scientific">Petrolisthes manimaculis</name>
    <dbReference type="NCBI Taxonomy" id="1843537"/>
    <lineage>
        <taxon>Eukaryota</taxon>
        <taxon>Metazoa</taxon>
        <taxon>Ecdysozoa</taxon>
        <taxon>Arthropoda</taxon>
        <taxon>Crustacea</taxon>
        <taxon>Multicrustacea</taxon>
        <taxon>Malacostraca</taxon>
        <taxon>Eumalacostraca</taxon>
        <taxon>Eucarida</taxon>
        <taxon>Decapoda</taxon>
        <taxon>Pleocyemata</taxon>
        <taxon>Anomura</taxon>
        <taxon>Galatheoidea</taxon>
        <taxon>Porcellanidae</taxon>
        <taxon>Petrolisthes</taxon>
    </lineage>
</organism>
<accession>A0AAE1TYD4</accession>
<proteinExistence type="predicted"/>
<gene>
    <name evidence="2" type="ORF">Pmani_025933</name>
</gene>
<dbReference type="EMBL" id="JAWZYT010002805">
    <property type="protein sequence ID" value="KAK4301956.1"/>
    <property type="molecule type" value="Genomic_DNA"/>
</dbReference>
<sequence length="217" mass="23816">MQGQKAQTRAGTEDTNSDRKYRQGQVKRAEDKNMRGSKEQKFPSLPHPLWSSHHITAPVPALATLLALDFGLNPVVHNNRHSCSLSHPPPHNVKKKAQWQPSHPLSKTSGVTSRPAQTSPSPGNIDEVTHVAASLEKQPGHGIINTSINQAMTRKTRLEHFSQVTSTKKLSCSYNPCTSDPFLPHQHTAPITVSTCPRPCPRTINTTVAPPTSPQHH</sequence>
<dbReference type="Proteomes" id="UP001292094">
    <property type="component" value="Unassembled WGS sequence"/>
</dbReference>
<evidence type="ECO:0000313" key="3">
    <source>
        <dbReference type="Proteomes" id="UP001292094"/>
    </source>
</evidence>
<reference evidence="2" key="1">
    <citation type="submission" date="2023-11" db="EMBL/GenBank/DDBJ databases">
        <title>Genome assemblies of two species of porcelain crab, Petrolisthes cinctipes and Petrolisthes manimaculis (Anomura: Porcellanidae).</title>
        <authorList>
            <person name="Angst P."/>
        </authorList>
    </citation>
    <scope>NUCLEOTIDE SEQUENCE</scope>
    <source>
        <strain evidence="2">PB745_02</strain>
        <tissue evidence="2">Gill</tissue>
    </source>
</reference>
<name>A0AAE1TYD4_9EUCA</name>
<protein>
    <submittedName>
        <fullName evidence="2">Uncharacterized protein</fullName>
    </submittedName>
</protein>
<keyword evidence="3" id="KW-1185">Reference proteome</keyword>
<feature type="compositionally biased region" description="Basic and acidic residues" evidence="1">
    <location>
        <begin position="16"/>
        <end position="41"/>
    </location>
</feature>
<feature type="region of interest" description="Disordered" evidence="1">
    <location>
        <begin position="81"/>
        <end position="126"/>
    </location>
</feature>
<evidence type="ECO:0000313" key="2">
    <source>
        <dbReference type="EMBL" id="KAK4301956.1"/>
    </source>
</evidence>
<feature type="compositionally biased region" description="Polar residues" evidence="1">
    <location>
        <begin position="1"/>
        <end position="14"/>
    </location>
</feature>
<feature type="compositionally biased region" description="Polar residues" evidence="1">
    <location>
        <begin position="99"/>
        <end position="122"/>
    </location>
</feature>